<feature type="compositionally biased region" description="Polar residues" evidence="1">
    <location>
        <begin position="356"/>
        <end position="368"/>
    </location>
</feature>
<dbReference type="GO" id="GO:0003676">
    <property type="term" value="F:nucleic acid binding"/>
    <property type="evidence" value="ECO:0007669"/>
    <property type="project" value="InterPro"/>
</dbReference>
<reference evidence="2 3" key="1">
    <citation type="submission" date="2024-01" db="EMBL/GenBank/DDBJ databases">
        <title>The complete chloroplast genome sequence of Lithospermum erythrorhizon: insights into the phylogenetic relationship among Boraginaceae species and the maternal lineages of purple gromwells.</title>
        <authorList>
            <person name="Okada T."/>
            <person name="Watanabe K."/>
        </authorList>
    </citation>
    <scope>NUCLEOTIDE SEQUENCE [LARGE SCALE GENOMIC DNA]</scope>
</reference>
<sequence length="404" mass="45760">MDGMREGNSISRPPLLDGTNYPYWKAKMTAFLRSVNTKTWKSVLTGWTAPTVTDNGVTTVKKQSDWNIVEEELSLGNSKALNAIFCAVDPNIFKMISSCIVAKEAWEVLQTAYEGTQKVRMSRLEQLTTRWETLKMEEDETISSYNSKINYIANESFALGQTMSNEKLVRKILRPLPKRFAHKVTAIEEAQDLTTMKVDELVGNLTTFEMTFDEGDAGKKKRLALKVSTKEGDEDNLVETMNMLAKRFNKKMRKFNKKSYGGNEGATGGDRGNNSWKNQNKNGGNYGQTSKAKGIQCTECEGYGHIQVECPNYVKKQSRSYYTTLTDEDTDEEEPSEDKVNNFVAFMEKISDDNQLDNPTVDNTLTPNDSDEEDLTQEELTENYKVLFCKWSKLTSVFTVNEAD</sequence>
<dbReference type="EMBL" id="BAABME010014930">
    <property type="protein sequence ID" value="GAA0138380.1"/>
    <property type="molecule type" value="Genomic_DNA"/>
</dbReference>
<feature type="region of interest" description="Disordered" evidence="1">
    <location>
        <begin position="352"/>
        <end position="377"/>
    </location>
</feature>
<dbReference type="PANTHER" id="PTHR35317:SF35">
    <property type="entry name" value="DUF4219 DOMAIN-CONTAINING PROTEIN"/>
    <property type="match status" value="1"/>
</dbReference>
<feature type="region of interest" description="Disordered" evidence="1">
    <location>
        <begin position="256"/>
        <end position="291"/>
    </location>
</feature>
<keyword evidence="3" id="KW-1185">Reference proteome</keyword>
<evidence type="ECO:0000313" key="2">
    <source>
        <dbReference type="EMBL" id="GAA0138380.1"/>
    </source>
</evidence>
<evidence type="ECO:0000256" key="1">
    <source>
        <dbReference type="SAM" id="MobiDB-lite"/>
    </source>
</evidence>
<feature type="compositionally biased region" description="Gly residues" evidence="1">
    <location>
        <begin position="262"/>
        <end position="271"/>
    </location>
</feature>
<dbReference type="Proteomes" id="UP001454036">
    <property type="component" value="Unassembled WGS sequence"/>
</dbReference>
<protein>
    <recommendedName>
        <fullName evidence="4">Gag-pol polyprotein</fullName>
    </recommendedName>
</protein>
<dbReference type="GO" id="GO:0008270">
    <property type="term" value="F:zinc ion binding"/>
    <property type="evidence" value="ECO:0007669"/>
    <property type="project" value="InterPro"/>
</dbReference>
<comment type="caution">
    <text evidence="2">The sequence shown here is derived from an EMBL/GenBank/DDBJ whole genome shotgun (WGS) entry which is preliminary data.</text>
</comment>
<dbReference type="AlphaFoldDB" id="A0AAV3NJX1"/>
<evidence type="ECO:0000313" key="3">
    <source>
        <dbReference type="Proteomes" id="UP001454036"/>
    </source>
</evidence>
<accession>A0AAV3NJX1</accession>
<dbReference type="SUPFAM" id="SSF57756">
    <property type="entry name" value="Retrovirus zinc finger-like domains"/>
    <property type="match status" value="1"/>
</dbReference>
<organism evidence="2 3">
    <name type="scientific">Lithospermum erythrorhizon</name>
    <name type="common">Purple gromwell</name>
    <name type="synonym">Lithospermum officinale var. erythrorhizon</name>
    <dbReference type="NCBI Taxonomy" id="34254"/>
    <lineage>
        <taxon>Eukaryota</taxon>
        <taxon>Viridiplantae</taxon>
        <taxon>Streptophyta</taxon>
        <taxon>Embryophyta</taxon>
        <taxon>Tracheophyta</taxon>
        <taxon>Spermatophyta</taxon>
        <taxon>Magnoliopsida</taxon>
        <taxon>eudicotyledons</taxon>
        <taxon>Gunneridae</taxon>
        <taxon>Pentapetalae</taxon>
        <taxon>asterids</taxon>
        <taxon>lamiids</taxon>
        <taxon>Boraginales</taxon>
        <taxon>Boraginaceae</taxon>
        <taxon>Boraginoideae</taxon>
        <taxon>Lithospermeae</taxon>
        <taxon>Lithospermum</taxon>
    </lineage>
</organism>
<dbReference type="Pfam" id="PF14223">
    <property type="entry name" value="Retrotran_gag_2"/>
    <property type="match status" value="1"/>
</dbReference>
<dbReference type="InterPro" id="IPR036875">
    <property type="entry name" value="Znf_CCHC_sf"/>
</dbReference>
<evidence type="ECO:0008006" key="4">
    <source>
        <dbReference type="Google" id="ProtNLM"/>
    </source>
</evidence>
<dbReference type="PANTHER" id="PTHR35317">
    <property type="entry name" value="OS04G0629600 PROTEIN"/>
    <property type="match status" value="1"/>
</dbReference>
<proteinExistence type="predicted"/>
<gene>
    <name evidence="2" type="ORF">LIER_34927</name>
</gene>
<name>A0AAV3NJX1_LITER</name>